<dbReference type="GeneID" id="22586793"/>
<accession>C1GMQ6</accession>
<sequence>MTDNEKTDLEVKAAAAQTASASMISQSDTQTLYEAGDSTKESLNRVILSMKMQSATAGVNIAKSQNISTITLLQEKQQSDMHSEPPRFKNELWEAIPVVNPLAHAVISSCVQNTQSWKCVAHDLEIGFITEPLTDVFGHQLCYLDADEFYLLNARFQRIYGETDRTARFRTNLILSWGIRDMLPASLAGSITTEDLRCFQNAYALVLSDGPLVELTMCLYKQRHLYRVTVIVMDLKSYLKSVAYNETMISLELGRILELENYDGTPLDPAIGVVRQTGCLMQGSSFTKQPTDVPVISASLKHTMLPLLNTSSFPQLPSVSSPNPRSQDELYAGKKIRRPRARTTNLTHHVVVCFLPAPPLYEAPHCDAFDQVRTKMDVNVSIKSGDTLDLYRDSGRVLRSLIDDGWIVLKDATDTNSIELVVKNQDKPILMPASRLENSPFEHFPQGEKLAERKDEILGVTAYHLYGKDNKMQWRWQYCIGGSEGNQPKTIQVTGGYVIICSGWLLQQLPMPAGKTDLYLINYYQSDYSW</sequence>
<reference evidence="1 2" key="1">
    <citation type="journal article" date="2011" name="PLoS Genet.">
        <title>Comparative genomic analysis of human fungal pathogens causing paracoccidioidomycosis.</title>
        <authorList>
            <person name="Desjardins C.A."/>
            <person name="Champion M.D."/>
            <person name="Holder J.W."/>
            <person name="Muszewska A."/>
            <person name="Goldberg J."/>
            <person name="Bailao A.M."/>
            <person name="Brigido M.M."/>
            <person name="Ferreira M.E."/>
            <person name="Garcia A.M."/>
            <person name="Grynberg M."/>
            <person name="Gujja S."/>
            <person name="Heiman D.I."/>
            <person name="Henn M.R."/>
            <person name="Kodira C.D."/>
            <person name="Leon-Narvaez H."/>
            <person name="Longo L.V."/>
            <person name="Ma L.J."/>
            <person name="Malavazi I."/>
            <person name="Matsuo A.L."/>
            <person name="Morais F.V."/>
            <person name="Pereira M."/>
            <person name="Rodriguez-Brito S."/>
            <person name="Sakthikumar S."/>
            <person name="Salem-Izacc S.M."/>
            <person name="Sykes S.M."/>
            <person name="Teixeira M.M."/>
            <person name="Vallejo M.C."/>
            <person name="Walter M.E."/>
            <person name="Yandava C."/>
            <person name="Young S."/>
            <person name="Zeng Q."/>
            <person name="Zucker J."/>
            <person name="Felipe M.S."/>
            <person name="Goldman G.H."/>
            <person name="Haas B.J."/>
            <person name="McEwen J.G."/>
            <person name="Nino-Vega G."/>
            <person name="Puccia R."/>
            <person name="San-Blas G."/>
            <person name="Soares C.M."/>
            <person name="Birren B.W."/>
            <person name="Cuomo C.A."/>
        </authorList>
    </citation>
    <scope>NUCLEOTIDE SEQUENCE [LARGE SCALE GENOMIC DNA]</scope>
    <source>
        <strain evidence="1 2">Pb18</strain>
    </source>
</reference>
<dbReference type="HOGENOM" id="CLU_513974_0_0_1"/>
<dbReference type="eggNOG" id="ENOG502RQN3">
    <property type="taxonomic scope" value="Eukaryota"/>
</dbReference>
<evidence type="ECO:0000313" key="1">
    <source>
        <dbReference type="EMBL" id="EEH44908.2"/>
    </source>
</evidence>
<proteinExistence type="predicted"/>
<dbReference type="OrthoDB" id="4206358at2759"/>
<organism evidence="1 2">
    <name type="scientific">Paracoccidioides brasiliensis (strain Pb18)</name>
    <dbReference type="NCBI Taxonomy" id="502780"/>
    <lineage>
        <taxon>Eukaryota</taxon>
        <taxon>Fungi</taxon>
        <taxon>Dikarya</taxon>
        <taxon>Ascomycota</taxon>
        <taxon>Pezizomycotina</taxon>
        <taxon>Eurotiomycetes</taxon>
        <taxon>Eurotiomycetidae</taxon>
        <taxon>Onygenales</taxon>
        <taxon>Ajellomycetaceae</taxon>
        <taxon>Paracoccidioides</taxon>
    </lineage>
</organism>
<dbReference type="EMBL" id="KN275976">
    <property type="protein sequence ID" value="EEH44908.2"/>
    <property type="molecule type" value="Genomic_DNA"/>
</dbReference>
<dbReference type="Proteomes" id="UP000001628">
    <property type="component" value="Unassembled WGS sequence"/>
</dbReference>
<dbReference type="STRING" id="502780.C1GMQ6"/>
<dbReference type="VEuPathDB" id="FungiDB:PADG_08550"/>
<name>C1GMQ6_PARBD</name>
<dbReference type="InParanoid" id="C1GMQ6"/>
<dbReference type="AlphaFoldDB" id="C1GMQ6"/>
<evidence type="ECO:0000313" key="2">
    <source>
        <dbReference type="Proteomes" id="UP000001628"/>
    </source>
</evidence>
<gene>
    <name evidence="1" type="ORF">PADG_08550</name>
</gene>
<protein>
    <submittedName>
        <fullName evidence="1">Uncharacterized protein</fullName>
    </submittedName>
</protein>
<keyword evidence="2" id="KW-1185">Reference proteome</keyword>
<dbReference type="RefSeq" id="XP_010763872.1">
    <property type="nucleotide sequence ID" value="XM_010765570.1"/>
</dbReference>
<dbReference type="KEGG" id="pbn:PADG_08550"/>